<dbReference type="EMBL" id="SIHO01000002">
    <property type="protein sequence ID" value="TFU03669.1"/>
    <property type="molecule type" value="Genomic_DNA"/>
</dbReference>
<dbReference type="PIRSF" id="PIRSF032131">
    <property type="entry name" value="UCP032131"/>
    <property type="match status" value="1"/>
</dbReference>
<comment type="caution">
    <text evidence="1">The sequence shown here is derived from an EMBL/GenBank/DDBJ whole genome shotgun (WGS) entry which is preliminary data.</text>
</comment>
<dbReference type="RefSeq" id="WP_135246262.1">
    <property type="nucleotide sequence ID" value="NZ_SIHO01000002.1"/>
</dbReference>
<dbReference type="AlphaFoldDB" id="A0A4Y9EQP1"/>
<evidence type="ECO:0000313" key="1">
    <source>
        <dbReference type="EMBL" id="TFU03669.1"/>
    </source>
</evidence>
<dbReference type="Pfam" id="PF06676">
    <property type="entry name" value="DUF1178"/>
    <property type="match status" value="1"/>
</dbReference>
<reference evidence="1 2" key="1">
    <citation type="submission" date="2019-02" db="EMBL/GenBank/DDBJ databases">
        <title>Polymorphobacter sp. isolated from the lake at the Tibet of China.</title>
        <authorList>
            <person name="Li A."/>
        </authorList>
    </citation>
    <scope>NUCLEOTIDE SEQUENCE [LARGE SCALE GENOMIC DNA]</scope>
    <source>
        <strain evidence="1 2">DJ1R-1</strain>
    </source>
</reference>
<accession>A0A4Y9EQP1</accession>
<evidence type="ECO:0000313" key="2">
    <source>
        <dbReference type="Proteomes" id="UP000297737"/>
    </source>
</evidence>
<organism evidence="1 2">
    <name type="scientific">Glacieibacterium arshaanense</name>
    <dbReference type="NCBI Taxonomy" id="2511025"/>
    <lineage>
        <taxon>Bacteria</taxon>
        <taxon>Pseudomonadati</taxon>
        <taxon>Pseudomonadota</taxon>
        <taxon>Alphaproteobacteria</taxon>
        <taxon>Sphingomonadales</taxon>
        <taxon>Sphingosinicellaceae</taxon>
        <taxon>Glacieibacterium</taxon>
    </lineage>
</organism>
<name>A0A4Y9EQP1_9SPHN</name>
<dbReference type="OrthoDB" id="9799894at2"/>
<keyword evidence="2" id="KW-1185">Reference proteome</keyword>
<dbReference type="InterPro" id="IPR009562">
    <property type="entry name" value="DUF1178"/>
</dbReference>
<gene>
    <name evidence="1" type="ORF">EUV02_11005</name>
</gene>
<dbReference type="Proteomes" id="UP000297737">
    <property type="component" value="Unassembled WGS sequence"/>
</dbReference>
<protein>
    <submittedName>
        <fullName evidence="1">DUF1178 family protein</fullName>
    </submittedName>
</protein>
<sequence length="141" mass="14854">MIVFDLACGRDHVFEAWFGSTEAFEAQAARGLVACPICEDSNIRKAVMAPAVPAKGNRKADIAPVDAKAALAALAKLQAVVEANADYVGSDFANQARALHFGEVPKRAIYGEASLVEAAALVEDGIDIAPLPFATRRARNS</sequence>
<proteinExistence type="predicted"/>